<keyword evidence="4" id="KW-1185">Reference proteome</keyword>
<organism evidence="3 4">
    <name type="scientific">Cellulomonas septica</name>
    <dbReference type="NCBI Taxonomy" id="285080"/>
    <lineage>
        <taxon>Bacteria</taxon>
        <taxon>Bacillati</taxon>
        <taxon>Actinomycetota</taxon>
        <taxon>Actinomycetes</taxon>
        <taxon>Micrococcales</taxon>
        <taxon>Cellulomonadaceae</taxon>
        <taxon>Cellulomonas</taxon>
    </lineage>
</organism>
<dbReference type="EMBL" id="JAAXOY010000005">
    <property type="protein sequence ID" value="NKY38164.1"/>
    <property type="molecule type" value="Genomic_DNA"/>
</dbReference>
<evidence type="ECO:0000256" key="1">
    <source>
        <dbReference type="SAM" id="MobiDB-lite"/>
    </source>
</evidence>
<feature type="region of interest" description="Disordered" evidence="1">
    <location>
        <begin position="1"/>
        <end position="29"/>
    </location>
</feature>
<reference evidence="3 4" key="1">
    <citation type="submission" date="2020-04" db="EMBL/GenBank/DDBJ databases">
        <title>MicrobeNet Type strains.</title>
        <authorList>
            <person name="Nicholson A.C."/>
        </authorList>
    </citation>
    <scope>NUCLEOTIDE SEQUENCE [LARGE SCALE GENOMIC DNA]</scope>
    <source>
        <strain evidence="3 4">ATCC BAA-787</strain>
    </source>
</reference>
<evidence type="ECO:0000259" key="2">
    <source>
        <dbReference type="Pfam" id="PF14062"/>
    </source>
</evidence>
<dbReference type="InterPro" id="IPR025349">
    <property type="entry name" value="DUF4253"/>
</dbReference>
<protein>
    <submittedName>
        <fullName evidence="3">DUF4253 domain-containing protein</fullName>
    </submittedName>
</protein>
<evidence type="ECO:0000313" key="3">
    <source>
        <dbReference type="EMBL" id="NKY38164.1"/>
    </source>
</evidence>
<evidence type="ECO:0000313" key="4">
    <source>
        <dbReference type="Proteomes" id="UP000777774"/>
    </source>
</evidence>
<sequence>MAWWRKRRGTPDPTPSGPTDGAQTSERPPERVAVLGEAPHTEVIGTTSTGDVLAFRAAAEDLPVWWRQLRAEHSRTGLWPVLLGPDVGDLCAVLPGAARDDYDPAAELARAERMTLDDLRALRVRRTERYAHLGGDDAFGDEDDDDAVAMVEPGALARHPATFTVAKADGLVALVPAAHGWQVPVLLGWDGGVNYDLEPVDHAVVLRDWYERFGAELVTLDGEQVLELWVEHPPASTTQALAVAREQYEYCYDVVHQGVGSLTDLAGDQVGSRSWYFWWD</sequence>
<proteinExistence type="predicted"/>
<accession>A0ABX1JW22</accession>
<comment type="caution">
    <text evidence="3">The sequence shown here is derived from an EMBL/GenBank/DDBJ whole genome shotgun (WGS) entry which is preliminary data.</text>
</comment>
<gene>
    <name evidence="3" type="ORF">HGA02_01095</name>
</gene>
<feature type="domain" description="DUF4253" evidence="2">
    <location>
        <begin position="172"/>
        <end position="280"/>
    </location>
</feature>
<dbReference type="Pfam" id="PF14062">
    <property type="entry name" value="DUF4253"/>
    <property type="match status" value="1"/>
</dbReference>
<dbReference type="Proteomes" id="UP000777774">
    <property type="component" value="Unassembled WGS sequence"/>
</dbReference>
<name>A0ABX1JW22_9CELL</name>